<dbReference type="EMBL" id="JBHSMX010000003">
    <property type="protein sequence ID" value="MFC5519329.1"/>
    <property type="molecule type" value="Genomic_DNA"/>
</dbReference>
<proteinExistence type="predicted"/>
<dbReference type="InterPro" id="IPR002931">
    <property type="entry name" value="Transglutaminase-like"/>
</dbReference>
<dbReference type="InterPro" id="IPR013589">
    <property type="entry name" value="Bac_transglu_N"/>
</dbReference>
<dbReference type="InterPro" id="IPR038765">
    <property type="entry name" value="Papain-like_cys_pep_sf"/>
</dbReference>
<evidence type="ECO:0000313" key="2">
    <source>
        <dbReference type="EMBL" id="MFC5519329.1"/>
    </source>
</evidence>
<dbReference type="SUPFAM" id="SSF54001">
    <property type="entry name" value="Cysteine proteinases"/>
    <property type="match status" value="1"/>
</dbReference>
<keyword evidence="3" id="KW-1185">Reference proteome</keyword>
<sequence>MLLHVVHETRYRYMPTVENAHHMVYLKPANGSGQTLLRHALRVDPAPAQLCDAVDMYGNTRTYFSLQAAHERLLVVADSVISTSTAAPLQDATACAAWERVRDQFRYQAGTAYDSASEFLFASPCIPRDDAFVEFARPSFPPGRPLPDAARDLMNRIHTAMAYESASTEVNTPALDALRQGKGVCQDFAHIMVACCRAMGLPARYVSGYMLTNPPPGQPRLIGCDASHAWASVYVPDLRQWLDFDPTNNRAPGEDYVALATGRDFLDVSPMRGVIRGGAQHTLEVAVTVTPLAPGDTFSGMPGADG</sequence>
<evidence type="ECO:0000259" key="1">
    <source>
        <dbReference type="SMART" id="SM00460"/>
    </source>
</evidence>
<dbReference type="RefSeq" id="WP_068831588.1">
    <property type="nucleotide sequence ID" value="NZ_JBHSMX010000003.1"/>
</dbReference>
<dbReference type="Pfam" id="PF01841">
    <property type="entry name" value="Transglut_core"/>
    <property type="match status" value="1"/>
</dbReference>
<dbReference type="PANTHER" id="PTHR33490">
    <property type="entry name" value="BLR5614 PROTEIN-RELATED"/>
    <property type="match status" value="1"/>
</dbReference>
<dbReference type="Proteomes" id="UP001596084">
    <property type="component" value="Unassembled WGS sequence"/>
</dbReference>
<accession>A0ABW0Q371</accession>
<name>A0ABW0Q371_9BURK</name>
<feature type="domain" description="Transglutaminase-like" evidence="1">
    <location>
        <begin position="177"/>
        <end position="248"/>
    </location>
</feature>
<gene>
    <name evidence="2" type="ORF">ACFPP7_00155</name>
</gene>
<evidence type="ECO:0000313" key="3">
    <source>
        <dbReference type="Proteomes" id="UP001596084"/>
    </source>
</evidence>
<dbReference type="SMART" id="SM00460">
    <property type="entry name" value="TGc"/>
    <property type="match status" value="1"/>
</dbReference>
<dbReference type="Pfam" id="PF08379">
    <property type="entry name" value="Bact_transglu_N"/>
    <property type="match status" value="1"/>
</dbReference>
<dbReference type="Gene3D" id="3.10.620.30">
    <property type="match status" value="1"/>
</dbReference>
<dbReference type="PANTHER" id="PTHR33490:SF7">
    <property type="entry name" value="BLR2979 PROTEIN"/>
    <property type="match status" value="1"/>
</dbReference>
<organism evidence="2 3">
    <name type="scientific">Polaromonas jejuensis</name>
    <dbReference type="NCBI Taxonomy" id="457502"/>
    <lineage>
        <taxon>Bacteria</taxon>
        <taxon>Pseudomonadati</taxon>
        <taxon>Pseudomonadota</taxon>
        <taxon>Betaproteobacteria</taxon>
        <taxon>Burkholderiales</taxon>
        <taxon>Comamonadaceae</taxon>
        <taxon>Polaromonas</taxon>
    </lineage>
</organism>
<reference evidence="3" key="1">
    <citation type="journal article" date="2019" name="Int. J. Syst. Evol. Microbiol.">
        <title>The Global Catalogue of Microorganisms (GCM) 10K type strain sequencing project: providing services to taxonomists for standard genome sequencing and annotation.</title>
        <authorList>
            <consortium name="The Broad Institute Genomics Platform"/>
            <consortium name="The Broad Institute Genome Sequencing Center for Infectious Disease"/>
            <person name="Wu L."/>
            <person name="Ma J."/>
        </authorList>
    </citation>
    <scope>NUCLEOTIDE SEQUENCE [LARGE SCALE GENOMIC DNA]</scope>
    <source>
        <strain evidence="3">CGMCC 4.7277</strain>
    </source>
</reference>
<comment type="caution">
    <text evidence="2">The sequence shown here is derived from an EMBL/GenBank/DDBJ whole genome shotgun (WGS) entry which is preliminary data.</text>
</comment>
<protein>
    <submittedName>
        <fullName evidence="2">Transglutaminase domain-containing protein</fullName>
    </submittedName>
</protein>